<organism evidence="2 3">
    <name type="scientific">Nyctereutes procyonoides</name>
    <name type="common">Raccoon dog</name>
    <name type="synonym">Canis procyonoides</name>
    <dbReference type="NCBI Taxonomy" id="34880"/>
    <lineage>
        <taxon>Eukaryota</taxon>
        <taxon>Metazoa</taxon>
        <taxon>Chordata</taxon>
        <taxon>Craniata</taxon>
        <taxon>Vertebrata</taxon>
        <taxon>Euteleostomi</taxon>
        <taxon>Mammalia</taxon>
        <taxon>Eutheria</taxon>
        <taxon>Laurasiatheria</taxon>
        <taxon>Carnivora</taxon>
        <taxon>Caniformia</taxon>
        <taxon>Canidae</taxon>
        <taxon>Nyctereutes</taxon>
    </lineage>
</organism>
<accession>A0A811Y3G5</accession>
<dbReference type="AlphaFoldDB" id="A0A811Y3G5"/>
<protein>
    <submittedName>
        <fullName evidence="2">(raccoon dog) hypothetical protein</fullName>
    </submittedName>
</protein>
<dbReference type="EMBL" id="CAJHUB010000654">
    <property type="protein sequence ID" value="CAD7670144.1"/>
    <property type="molecule type" value="Genomic_DNA"/>
</dbReference>
<comment type="caution">
    <text evidence="2">The sequence shown here is derived from an EMBL/GenBank/DDBJ whole genome shotgun (WGS) entry which is preliminary data.</text>
</comment>
<gene>
    <name evidence="2" type="ORF">NYPRO_LOCUS2939</name>
</gene>
<keyword evidence="3" id="KW-1185">Reference proteome</keyword>
<evidence type="ECO:0000313" key="3">
    <source>
        <dbReference type="Proteomes" id="UP000645828"/>
    </source>
</evidence>
<proteinExistence type="predicted"/>
<evidence type="ECO:0000313" key="2">
    <source>
        <dbReference type="EMBL" id="CAD7670144.1"/>
    </source>
</evidence>
<feature type="region of interest" description="Disordered" evidence="1">
    <location>
        <begin position="55"/>
        <end position="75"/>
    </location>
</feature>
<evidence type="ECO:0000256" key="1">
    <source>
        <dbReference type="SAM" id="MobiDB-lite"/>
    </source>
</evidence>
<sequence>MHGSHNAMSTPQSSGLCSYLKCWALPQTRQILLSNQSFTSFYFVIWDMWTPAVPTSQDRHEDERKKRTPGWGKLTLPASHSIRRRPVPVGYCNHGDQQVPPYHRREAASSPGLWGRQKAACSRKFVFLFSTQSGCLWCSSKAHHSGVTDQQLDPSSTTLPAR</sequence>
<reference evidence="2" key="1">
    <citation type="submission" date="2020-12" db="EMBL/GenBank/DDBJ databases">
        <authorList>
            <consortium name="Molecular Ecology Group"/>
        </authorList>
    </citation>
    <scope>NUCLEOTIDE SEQUENCE</scope>
    <source>
        <strain evidence="2">TBG_1078</strain>
    </source>
</reference>
<dbReference type="Proteomes" id="UP000645828">
    <property type="component" value="Unassembled WGS sequence"/>
</dbReference>
<name>A0A811Y3G5_NYCPR</name>